<sequence length="167" mass="18869">MSEVEKRRLQFNDQQWRAIANPRQTIEEALASRRLPSTEKLSLGQDLQTQQQQEIRDLKETVRQLQSQLSEQQQNQQKSHQKTLVAAAATQLSASHLLDLHPSLAIQPLGIRPWQADVQKDVHKQKDPKSLPDRPLKAGSTPGTMATPCGSNTLSRAQVDLPRFARR</sequence>
<evidence type="ECO:0000313" key="3">
    <source>
        <dbReference type="Proteomes" id="UP001154265"/>
    </source>
</evidence>
<evidence type="ECO:0000256" key="1">
    <source>
        <dbReference type="SAM" id="MobiDB-lite"/>
    </source>
</evidence>
<organism evidence="2 3">
    <name type="scientific">Candidatus Synechococcus calcipolaris G9</name>
    <dbReference type="NCBI Taxonomy" id="1497997"/>
    <lineage>
        <taxon>Bacteria</taxon>
        <taxon>Bacillati</taxon>
        <taxon>Cyanobacteriota</taxon>
        <taxon>Cyanophyceae</taxon>
        <taxon>Synechococcales</taxon>
        <taxon>Synechococcaceae</taxon>
        <taxon>Synechococcus</taxon>
    </lineage>
</organism>
<dbReference type="RefSeq" id="WP_277865273.1">
    <property type="nucleotide sequence ID" value="NZ_JAKKUT010000001.1"/>
</dbReference>
<dbReference type="EMBL" id="JAKKUT010000001">
    <property type="protein sequence ID" value="MDG2989345.1"/>
    <property type="molecule type" value="Genomic_DNA"/>
</dbReference>
<reference evidence="2" key="1">
    <citation type="journal article" date="2022" name="Genome Biol. Evol.">
        <title>A New Gene Family Diagnostic for Intracellular Biomineralization of Amorphous Ca Carbonates by Cyanobacteria.</title>
        <authorList>
            <person name="Benzerara K."/>
            <person name="Duprat E."/>
            <person name="Bitard-Feildel T."/>
            <person name="Caumes G."/>
            <person name="Cassier-Chauvat C."/>
            <person name="Chauvat F."/>
            <person name="Dezi M."/>
            <person name="Diop S.I."/>
            <person name="Gaschignard G."/>
            <person name="Gorgen S."/>
            <person name="Gugger M."/>
            <person name="Lopez-Garcia P."/>
            <person name="Millet M."/>
            <person name="Skouri-Panet F."/>
            <person name="Moreira D."/>
            <person name="Callebaut I."/>
        </authorList>
    </citation>
    <scope>NUCLEOTIDE SEQUENCE</scope>
    <source>
        <strain evidence="2">G9</strain>
    </source>
</reference>
<feature type="compositionally biased region" description="Basic and acidic residues" evidence="1">
    <location>
        <begin position="119"/>
        <end position="136"/>
    </location>
</feature>
<dbReference type="Proteomes" id="UP001154265">
    <property type="component" value="Unassembled WGS sequence"/>
</dbReference>
<feature type="region of interest" description="Disordered" evidence="1">
    <location>
        <begin position="119"/>
        <end position="167"/>
    </location>
</feature>
<keyword evidence="3" id="KW-1185">Reference proteome</keyword>
<gene>
    <name evidence="2" type="ORF">L3556_00140</name>
</gene>
<comment type="caution">
    <text evidence="2">The sequence shown here is derived from an EMBL/GenBank/DDBJ whole genome shotgun (WGS) entry which is preliminary data.</text>
</comment>
<accession>A0ABT6EWR2</accession>
<name>A0ABT6EWR2_9SYNE</name>
<feature type="compositionally biased region" description="Polar residues" evidence="1">
    <location>
        <begin position="141"/>
        <end position="156"/>
    </location>
</feature>
<protein>
    <submittedName>
        <fullName evidence="2">Uncharacterized protein</fullName>
    </submittedName>
</protein>
<feature type="region of interest" description="Disordered" evidence="1">
    <location>
        <begin position="33"/>
        <end position="52"/>
    </location>
</feature>
<proteinExistence type="predicted"/>
<evidence type="ECO:0000313" key="2">
    <source>
        <dbReference type="EMBL" id="MDG2989345.1"/>
    </source>
</evidence>
<reference evidence="2" key="2">
    <citation type="submission" date="2022-01" db="EMBL/GenBank/DDBJ databases">
        <authorList>
            <person name="Zivanovic Y."/>
            <person name="Moreira D."/>
            <person name="Lopez-Garcia P."/>
        </authorList>
    </citation>
    <scope>NUCLEOTIDE SEQUENCE</scope>
    <source>
        <strain evidence="2">G9</strain>
    </source>
</reference>